<organism evidence="3 4">
    <name type="scientific">Nannochloropsis gaditana</name>
    <dbReference type="NCBI Taxonomy" id="72520"/>
    <lineage>
        <taxon>Eukaryota</taxon>
        <taxon>Sar</taxon>
        <taxon>Stramenopiles</taxon>
        <taxon>Ochrophyta</taxon>
        <taxon>Eustigmatophyceae</taxon>
        <taxon>Eustigmatales</taxon>
        <taxon>Monodopsidaceae</taxon>
        <taxon>Nannochloropsis</taxon>
    </lineage>
</organism>
<accession>W7TP89</accession>
<gene>
    <name evidence="3" type="ORF">Naga_100281g10</name>
</gene>
<proteinExistence type="predicted"/>
<dbReference type="EMBL" id="AZIL01000941">
    <property type="protein sequence ID" value="EWM25323.1"/>
    <property type="molecule type" value="Genomic_DNA"/>
</dbReference>
<keyword evidence="4" id="KW-1185">Reference proteome</keyword>
<feature type="region of interest" description="Disordered" evidence="1">
    <location>
        <begin position="79"/>
        <end position="110"/>
    </location>
</feature>
<evidence type="ECO:0000313" key="3">
    <source>
        <dbReference type="EMBL" id="EWM25323.1"/>
    </source>
</evidence>
<keyword evidence="2" id="KW-0812">Transmembrane</keyword>
<dbReference type="Proteomes" id="UP000019335">
    <property type="component" value="Chromosome 11"/>
</dbReference>
<evidence type="ECO:0000256" key="2">
    <source>
        <dbReference type="SAM" id="Phobius"/>
    </source>
</evidence>
<protein>
    <submittedName>
        <fullName evidence="3">Uncharacterized protein</fullName>
    </submittedName>
</protein>
<dbReference type="AlphaFoldDB" id="W7TP89"/>
<name>W7TP89_9STRA</name>
<evidence type="ECO:0000313" key="4">
    <source>
        <dbReference type="Proteomes" id="UP000019335"/>
    </source>
</evidence>
<feature type="transmembrane region" description="Helical" evidence="2">
    <location>
        <begin position="21"/>
        <end position="44"/>
    </location>
</feature>
<sequence>MASGMLPSDPQLGQAPRRRRRVLLISLGALCLIVVGALAIGFGFKGKDNDKSISTHGNKHGPATEAVSSMADTKNTIVPSAPESAPATVVEPVKAPVSESKPSAPATTTKVDDSDKILTFGDGERNPLGPLFGALPGAAAINGAFNTLAASAANLAGLQVCYPQNGEELKGMTESGSSCSVIILKKGSSDKYTLPSTVIVTSRKIVLGHPIDLPQIHPDKEVYRLFEVKPGGSLDIRFVSLFRPSPRKVDENLSVIVAGVALVELGGYMRGTACIFRQPAQTFEAFVKSLETPFARKRIVGGFVLVLGGTFFCYGCQAVRWAPYGSPNVNVVQIGRDYLVMAGSNVCIGCYHVAYSPYGSAISVGNAMGVFGGVNIRIGGGTIGSSVLKGQFGAGQNLFVGGGVLVNVGHQQQTAFE</sequence>
<reference evidence="3 4" key="1">
    <citation type="journal article" date="2014" name="Mol. Plant">
        <title>Chromosome Scale Genome Assembly and Transcriptome Profiling of Nannochloropsis gaditana in Nitrogen Depletion.</title>
        <authorList>
            <person name="Corteggiani Carpinelli E."/>
            <person name="Telatin A."/>
            <person name="Vitulo N."/>
            <person name="Forcato C."/>
            <person name="D'Angelo M."/>
            <person name="Schiavon R."/>
            <person name="Vezzi A."/>
            <person name="Giacometti G.M."/>
            <person name="Morosinotto T."/>
            <person name="Valle G."/>
        </authorList>
    </citation>
    <scope>NUCLEOTIDE SEQUENCE [LARGE SCALE GENOMIC DNA]</scope>
    <source>
        <strain evidence="3 4">B-31</strain>
    </source>
</reference>
<keyword evidence="2" id="KW-1133">Transmembrane helix</keyword>
<keyword evidence="2" id="KW-0472">Membrane</keyword>
<comment type="caution">
    <text evidence="3">The sequence shown here is derived from an EMBL/GenBank/DDBJ whole genome shotgun (WGS) entry which is preliminary data.</text>
</comment>
<evidence type="ECO:0000256" key="1">
    <source>
        <dbReference type="SAM" id="MobiDB-lite"/>
    </source>
</evidence>